<proteinExistence type="predicted"/>
<dbReference type="EMBL" id="CP036295">
    <property type="protein sequence ID" value="QCC85781.1"/>
    <property type="molecule type" value="Genomic_DNA"/>
</dbReference>
<name>A0A4P7UM43_DESDE</name>
<evidence type="ECO:0000313" key="1">
    <source>
        <dbReference type="EMBL" id="QCC85781.1"/>
    </source>
</evidence>
<organism evidence="1 2">
    <name type="scientific">Desulfovibrio desulfuricans</name>
    <dbReference type="NCBI Taxonomy" id="876"/>
    <lineage>
        <taxon>Bacteria</taxon>
        <taxon>Pseudomonadati</taxon>
        <taxon>Thermodesulfobacteriota</taxon>
        <taxon>Desulfovibrionia</taxon>
        <taxon>Desulfovibrionales</taxon>
        <taxon>Desulfovibrionaceae</taxon>
        <taxon>Desulfovibrio</taxon>
    </lineage>
</organism>
<dbReference type="AlphaFoldDB" id="A0A4P7UM43"/>
<reference evidence="1 2" key="1">
    <citation type="submission" date="2019-02" db="EMBL/GenBank/DDBJ databases">
        <title>Complete Genome Sequence of Desulfovibrio desulfuricans IC1, a Sulfonate Utilizing Anaerobe.</title>
        <authorList>
            <person name="Day L.A."/>
            <person name="De Leon K.B."/>
            <person name="Wall J.D."/>
        </authorList>
    </citation>
    <scope>NUCLEOTIDE SEQUENCE [LARGE SCALE GENOMIC DNA]</scope>
    <source>
        <strain evidence="1 2">IC1</strain>
    </source>
</reference>
<dbReference type="RefSeq" id="WP_136399921.1">
    <property type="nucleotide sequence ID" value="NZ_CP036295.1"/>
</dbReference>
<gene>
    <name evidence="1" type="ORF">DDIC_07815</name>
</gene>
<protein>
    <submittedName>
        <fullName evidence="1">Uncharacterized protein</fullName>
    </submittedName>
</protein>
<dbReference type="Proteomes" id="UP000297065">
    <property type="component" value="Chromosome"/>
</dbReference>
<dbReference type="OrthoDB" id="1666638at2"/>
<evidence type="ECO:0000313" key="2">
    <source>
        <dbReference type="Proteomes" id="UP000297065"/>
    </source>
</evidence>
<accession>A0A4P7UM43</accession>
<sequence length="410" mass="47563">MVTISMNESGPLSVKKMPQGKSMQKVEICMNNSTETCRCPICNKEIVIERDATIRDSCEHCLYAQGMNPFWTLFFDKEECTIFEFDEIQDTVLRIQGNSNRKKIVTKLNSSDYKEAISAEWEVVIARWLSKLGNFEYEKRNSKGRNPDIFWESLDKKIKLSADVKTVFDQFDRDYPAFEFCSEARSIMMEYIPSSWACAAYFDSKEKGVPEIFPESRFPQNLAILKAEIQKIQDTVSCENTYTFTVEGHRISFFLSEVDGYGGCGYRSRYYDRYDKNPLYNGLKRKACQLVKDENNLLGIFLCDGKTNTINSNVSSIYAVKIQEILNNFFNEESHINFVAFFGISNPPISTLKFEFHLNPYIDQNIDAQRLKIFLERNAHLFSKHRDYPGHVQQIITHTPKGVRKMFCND</sequence>